<dbReference type="InterPro" id="IPR009908">
    <property type="entry name" value="Methylamine_util_MauE"/>
</dbReference>
<sequence>MEYFTWHLYIMSGMYIIAGLFHFIRPKMYLRIMPRYLPAHLSLVYLSGLLEIALGILLLFKAYKDWAIYGIILMLLIFLLVHFYMLSSKKASAGIPRWILLLRLPLQFLLIWWAYFYLKF</sequence>
<feature type="transmembrane region" description="Helical" evidence="5">
    <location>
        <begin position="36"/>
        <end position="60"/>
    </location>
</feature>
<feature type="transmembrane region" description="Helical" evidence="5">
    <location>
        <begin position="66"/>
        <end position="86"/>
    </location>
</feature>
<accession>A0A2W7HZ61</accession>
<dbReference type="PANTHER" id="PTHR36974">
    <property type="entry name" value="MEMBRANE PROTEIN-RELATED"/>
    <property type="match status" value="1"/>
</dbReference>
<comment type="subcellular location">
    <subcellularLocation>
        <location evidence="1">Membrane</location>
        <topology evidence="1">Multi-pass membrane protein</topology>
    </subcellularLocation>
</comment>
<dbReference type="Pfam" id="PF07291">
    <property type="entry name" value="MauE"/>
    <property type="match status" value="1"/>
</dbReference>
<keyword evidence="3 5" id="KW-1133">Transmembrane helix</keyword>
<keyword evidence="2 5" id="KW-0812">Transmembrane</keyword>
<dbReference type="RefSeq" id="WP_111542092.1">
    <property type="nucleotide sequence ID" value="NZ_QKYV01000010.1"/>
</dbReference>
<evidence type="ECO:0000259" key="6">
    <source>
        <dbReference type="Pfam" id="PF07291"/>
    </source>
</evidence>
<dbReference type="GO" id="GO:0016020">
    <property type="term" value="C:membrane"/>
    <property type="evidence" value="ECO:0007669"/>
    <property type="project" value="UniProtKB-SubCell"/>
</dbReference>
<dbReference type="PANTHER" id="PTHR36974:SF1">
    <property type="entry name" value="DOXX FAMILY MEMBRANE PROTEIN"/>
    <property type="match status" value="1"/>
</dbReference>
<organism evidence="7 8">
    <name type="scientific">Mesonia algae</name>
    <dbReference type="NCBI Taxonomy" id="213248"/>
    <lineage>
        <taxon>Bacteria</taxon>
        <taxon>Pseudomonadati</taxon>
        <taxon>Bacteroidota</taxon>
        <taxon>Flavobacteriia</taxon>
        <taxon>Flavobacteriales</taxon>
        <taxon>Flavobacteriaceae</taxon>
        <taxon>Mesonia</taxon>
    </lineage>
</organism>
<gene>
    <name evidence="7" type="ORF">LX95_02763</name>
</gene>
<dbReference type="Proteomes" id="UP000249542">
    <property type="component" value="Unassembled WGS sequence"/>
</dbReference>
<evidence type="ECO:0000256" key="1">
    <source>
        <dbReference type="ARBA" id="ARBA00004141"/>
    </source>
</evidence>
<dbReference type="AlphaFoldDB" id="A0A2W7HZ61"/>
<feature type="transmembrane region" description="Helical" evidence="5">
    <location>
        <begin position="6"/>
        <end position="24"/>
    </location>
</feature>
<evidence type="ECO:0000256" key="5">
    <source>
        <dbReference type="SAM" id="Phobius"/>
    </source>
</evidence>
<dbReference type="EMBL" id="QKYV01000010">
    <property type="protein sequence ID" value="PZW37751.1"/>
    <property type="molecule type" value="Genomic_DNA"/>
</dbReference>
<keyword evidence="8" id="KW-1185">Reference proteome</keyword>
<proteinExistence type="predicted"/>
<name>A0A2W7HZ61_9FLAO</name>
<keyword evidence="4 5" id="KW-0472">Membrane</keyword>
<evidence type="ECO:0000313" key="7">
    <source>
        <dbReference type="EMBL" id="PZW37751.1"/>
    </source>
</evidence>
<protein>
    <submittedName>
        <fullName evidence="7">Putative membrane protein</fullName>
    </submittedName>
</protein>
<feature type="domain" description="Methylamine utilisation protein MauE" evidence="6">
    <location>
        <begin position="9"/>
        <end position="91"/>
    </location>
</feature>
<reference evidence="7 8" key="1">
    <citation type="submission" date="2018-06" db="EMBL/GenBank/DDBJ databases">
        <title>Genomic Encyclopedia of Archaeal and Bacterial Type Strains, Phase II (KMG-II): from individual species to whole genera.</title>
        <authorList>
            <person name="Goeker M."/>
        </authorList>
    </citation>
    <scope>NUCLEOTIDE SEQUENCE [LARGE SCALE GENOMIC DNA]</scope>
    <source>
        <strain evidence="7 8">DSM 15361</strain>
    </source>
</reference>
<evidence type="ECO:0000313" key="8">
    <source>
        <dbReference type="Proteomes" id="UP000249542"/>
    </source>
</evidence>
<evidence type="ECO:0000256" key="3">
    <source>
        <dbReference type="ARBA" id="ARBA00022989"/>
    </source>
</evidence>
<comment type="caution">
    <text evidence="7">The sequence shown here is derived from an EMBL/GenBank/DDBJ whole genome shotgun (WGS) entry which is preliminary data.</text>
</comment>
<evidence type="ECO:0000256" key="4">
    <source>
        <dbReference type="ARBA" id="ARBA00023136"/>
    </source>
</evidence>
<evidence type="ECO:0000256" key="2">
    <source>
        <dbReference type="ARBA" id="ARBA00022692"/>
    </source>
</evidence>
<feature type="transmembrane region" description="Helical" evidence="5">
    <location>
        <begin position="98"/>
        <end position="118"/>
    </location>
</feature>
<dbReference type="GO" id="GO:0030416">
    <property type="term" value="P:methylamine metabolic process"/>
    <property type="evidence" value="ECO:0007669"/>
    <property type="project" value="InterPro"/>
</dbReference>